<sequence length="265" mass="30352">MHITIVTPAYNCAHTIGDVYGNLKPLLALGVKWIIVNDCSTDTTKEVLSEISNLENNVSVFELDKNSGPNIARQFGVKNSSSELVYLLDSDDFIYTNVFQSFIDFVNKNINFDYFYAPLKVVDNKIKFNNFEKFHPSPIQEINKPTDLIRYGFPQPSAILIKKEFYLANDVSNTLKWGEDFFTFLCLSSNGKGIRWTTPISCYVISKGRGSVLSLKLRMELSKTLFMYSVRNKNNKLNSLLYTGYLTARHIASYAMKKLREIRNR</sequence>
<keyword evidence="8" id="KW-1185">Reference proteome</keyword>
<dbReference type="InterPro" id="IPR029044">
    <property type="entry name" value="Nucleotide-diphossugar_trans"/>
</dbReference>
<reference evidence="5" key="1">
    <citation type="submission" date="2023-01" db="EMBL/GenBank/DDBJ databases">
        <title>Genomic dissection of endemic carbapenem resistance: metallo-beta-lactamase gene dissemination through clonal, plasmid and integron transfer pathways.</title>
        <authorList>
            <person name="Macesic N."/>
        </authorList>
    </citation>
    <scope>NUCLEOTIDE SEQUENCE</scope>
    <source>
        <strain evidence="6">CPO382</strain>
        <strain evidence="5">CPO573</strain>
    </source>
</reference>
<evidence type="ECO:0000313" key="6">
    <source>
        <dbReference type="EMBL" id="MDK5174137.1"/>
    </source>
</evidence>
<evidence type="ECO:0000256" key="3">
    <source>
        <dbReference type="ARBA" id="ARBA00022679"/>
    </source>
</evidence>
<keyword evidence="2 5" id="KW-0328">Glycosyltransferase</keyword>
<dbReference type="AlphaFoldDB" id="A0AAW6X2A7"/>
<evidence type="ECO:0000313" key="8">
    <source>
        <dbReference type="Proteomes" id="UP001174748"/>
    </source>
</evidence>
<comment type="caution">
    <text evidence="5">The sequence shown here is derived from an EMBL/GenBank/DDBJ whole genome shotgun (WGS) entry which is preliminary data.</text>
</comment>
<dbReference type="EC" id="2.4.-.-" evidence="5"/>
<evidence type="ECO:0000256" key="1">
    <source>
        <dbReference type="ARBA" id="ARBA00006739"/>
    </source>
</evidence>
<protein>
    <submittedName>
        <fullName evidence="5">Glycosyltransferase family 2 protein</fullName>
        <ecNumber evidence="5">2.4.-.-</ecNumber>
    </submittedName>
</protein>
<comment type="similarity">
    <text evidence="1">Belongs to the glycosyltransferase 2 family.</text>
</comment>
<dbReference type="Proteomes" id="UP001174748">
    <property type="component" value="Unassembled WGS sequence"/>
</dbReference>
<evidence type="ECO:0000256" key="2">
    <source>
        <dbReference type="ARBA" id="ARBA00022676"/>
    </source>
</evidence>
<dbReference type="EMBL" id="JARTOI010000105">
    <property type="protein sequence ID" value="MDK5174137.1"/>
    <property type="molecule type" value="Genomic_DNA"/>
</dbReference>
<dbReference type="PANTHER" id="PTHR43630">
    <property type="entry name" value="POLY-BETA-1,6-N-ACETYL-D-GLUCOSAMINE SYNTHASE"/>
    <property type="match status" value="1"/>
</dbReference>
<dbReference type="Gene3D" id="3.90.550.10">
    <property type="entry name" value="Spore Coat Polysaccharide Biosynthesis Protein SpsA, Chain A"/>
    <property type="match status" value="1"/>
</dbReference>
<evidence type="ECO:0000313" key="5">
    <source>
        <dbReference type="EMBL" id="MDK4764988.1"/>
    </source>
</evidence>
<dbReference type="EMBL" id="JARTLO010000003">
    <property type="protein sequence ID" value="MDK4764988.1"/>
    <property type="molecule type" value="Genomic_DNA"/>
</dbReference>
<keyword evidence="3 5" id="KW-0808">Transferase</keyword>
<dbReference type="PANTHER" id="PTHR43630:SF1">
    <property type="entry name" value="POLY-BETA-1,6-N-ACETYL-D-GLUCOSAMINE SYNTHASE"/>
    <property type="match status" value="1"/>
</dbReference>
<dbReference type="CDD" id="cd00761">
    <property type="entry name" value="Glyco_tranf_GTA_type"/>
    <property type="match status" value="1"/>
</dbReference>
<dbReference type="SUPFAM" id="SSF53448">
    <property type="entry name" value="Nucleotide-diphospho-sugar transferases"/>
    <property type="match status" value="1"/>
</dbReference>
<dbReference type="Proteomes" id="UP001173597">
    <property type="component" value="Unassembled WGS sequence"/>
</dbReference>
<organism evidence="5 7">
    <name type="scientific">Serratia nevei</name>
    <dbReference type="NCBI Taxonomy" id="2703794"/>
    <lineage>
        <taxon>Bacteria</taxon>
        <taxon>Pseudomonadati</taxon>
        <taxon>Pseudomonadota</taxon>
        <taxon>Gammaproteobacteria</taxon>
        <taxon>Enterobacterales</taxon>
        <taxon>Yersiniaceae</taxon>
        <taxon>Serratia</taxon>
    </lineage>
</organism>
<feature type="domain" description="Glycosyltransferase 2-like" evidence="4">
    <location>
        <begin position="4"/>
        <end position="145"/>
    </location>
</feature>
<name>A0AAW6X2A7_9GAMM</name>
<accession>A0AAW6X2A7</accession>
<dbReference type="GO" id="GO:0016757">
    <property type="term" value="F:glycosyltransferase activity"/>
    <property type="evidence" value="ECO:0007669"/>
    <property type="project" value="UniProtKB-KW"/>
</dbReference>
<dbReference type="RefSeq" id="WP_201621291.1">
    <property type="nucleotide sequence ID" value="NZ_JARTLO010000003.1"/>
</dbReference>
<evidence type="ECO:0000313" key="7">
    <source>
        <dbReference type="Proteomes" id="UP001173597"/>
    </source>
</evidence>
<proteinExistence type="inferred from homology"/>
<dbReference type="InterPro" id="IPR001173">
    <property type="entry name" value="Glyco_trans_2-like"/>
</dbReference>
<dbReference type="Pfam" id="PF00535">
    <property type="entry name" value="Glycos_transf_2"/>
    <property type="match status" value="1"/>
</dbReference>
<evidence type="ECO:0000259" key="4">
    <source>
        <dbReference type="Pfam" id="PF00535"/>
    </source>
</evidence>
<gene>
    <name evidence="5" type="ORF">P9854_04060</name>
    <name evidence="6" type="ORF">P9921_27325</name>
</gene>